<dbReference type="AlphaFoldDB" id="A0A8H7TF35"/>
<sequence length="356" mass="40615">MSALSVRHFQQAQVLTAVSKHRYLLTEHASPHHQHVWLARSESDGGQFVIKSPLRAKDSEQRKAMRQLDTEMMILKGPLKNTEGIRQLVDQIVLTVGVDEQTRAGVFEHLDFDLHRYHLTQKHQFSRLQIKSIARQILKALSNTHKQDIVHTDLKPENIVFSQFASSTASEIVVKVIDFGVASRRDEDRCRMITNPYWRSPESWVGIPWGTPADIWSFGAVVRSPTSPSFAMSTNLFSVVQIGSLLMEPGAKLFQPMGGLAGVTTEEQDREFLRSLWTIIPFPKTFLERAPRKWQDEISRFSPRLAPTGMPITLSFIGEIFEVPKADWAFVRDILQVDPDRRPTADELLQHTWLNS</sequence>
<dbReference type="Gene3D" id="1.10.510.10">
    <property type="entry name" value="Transferase(Phosphotransferase) domain 1"/>
    <property type="match status" value="2"/>
</dbReference>
<feature type="domain" description="Protein kinase" evidence="6">
    <location>
        <begin position="22"/>
        <end position="354"/>
    </location>
</feature>
<evidence type="ECO:0000256" key="4">
    <source>
        <dbReference type="ARBA" id="ARBA00022777"/>
    </source>
</evidence>
<accession>A0A8H7TF35</accession>
<evidence type="ECO:0000313" key="7">
    <source>
        <dbReference type="EMBL" id="KAG4417678.1"/>
    </source>
</evidence>
<dbReference type="EMBL" id="JAFJYH010000148">
    <property type="protein sequence ID" value="KAG4417678.1"/>
    <property type="molecule type" value="Genomic_DNA"/>
</dbReference>
<evidence type="ECO:0000256" key="5">
    <source>
        <dbReference type="ARBA" id="ARBA00022840"/>
    </source>
</evidence>
<gene>
    <name evidence="7" type="ORF">IFR04_009181</name>
</gene>
<reference evidence="7" key="1">
    <citation type="submission" date="2021-02" db="EMBL/GenBank/DDBJ databases">
        <title>Genome sequence Cadophora malorum strain M34.</title>
        <authorList>
            <person name="Stefanovic E."/>
            <person name="Vu D."/>
            <person name="Scully C."/>
            <person name="Dijksterhuis J."/>
            <person name="Roader J."/>
            <person name="Houbraken J."/>
        </authorList>
    </citation>
    <scope>NUCLEOTIDE SEQUENCE</scope>
    <source>
        <strain evidence="7">M34</strain>
    </source>
</reference>
<dbReference type="PROSITE" id="PS00108">
    <property type="entry name" value="PROTEIN_KINASE_ST"/>
    <property type="match status" value="1"/>
</dbReference>
<keyword evidence="2" id="KW-0808">Transferase</keyword>
<dbReference type="InterPro" id="IPR011009">
    <property type="entry name" value="Kinase-like_dom_sf"/>
</dbReference>
<keyword evidence="3" id="KW-0547">Nucleotide-binding</keyword>
<dbReference type="GO" id="GO:0005524">
    <property type="term" value="F:ATP binding"/>
    <property type="evidence" value="ECO:0007669"/>
    <property type="project" value="UniProtKB-KW"/>
</dbReference>
<keyword evidence="1" id="KW-0723">Serine/threonine-protein kinase</keyword>
<dbReference type="GO" id="GO:0004674">
    <property type="term" value="F:protein serine/threonine kinase activity"/>
    <property type="evidence" value="ECO:0007669"/>
    <property type="project" value="UniProtKB-KW"/>
</dbReference>
<dbReference type="InterPro" id="IPR000719">
    <property type="entry name" value="Prot_kinase_dom"/>
</dbReference>
<evidence type="ECO:0000256" key="1">
    <source>
        <dbReference type="ARBA" id="ARBA00022527"/>
    </source>
</evidence>
<dbReference type="PANTHER" id="PTHR24058">
    <property type="entry name" value="DUAL SPECIFICITY PROTEIN KINASE"/>
    <property type="match status" value="1"/>
</dbReference>
<comment type="caution">
    <text evidence="7">The sequence shown here is derived from an EMBL/GenBank/DDBJ whole genome shotgun (WGS) entry which is preliminary data.</text>
</comment>
<dbReference type="Gene3D" id="3.30.200.20">
    <property type="entry name" value="Phosphorylase Kinase, domain 1"/>
    <property type="match status" value="1"/>
</dbReference>
<proteinExistence type="predicted"/>
<dbReference type="InterPro" id="IPR008271">
    <property type="entry name" value="Ser/Thr_kinase_AS"/>
</dbReference>
<dbReference type="SMART" id="SM00220">
    <property type="entry name" value="S_TKc"/>
    <property type="match status" value="1"/>
</dbReference>
<dbReference type="InterPro" id="IPR050494">
    <property type="entry name" value="Ser_Thr_dual-spec_kinase"/>
</dbReference>
<dbReference type="Proteomes" id="UP000664132">
    <property type="component" value="Unassembled WGS sequence"/>
</dbReference>
<dbReference type="Pfam" id="PF00069">
    <property type="entry name" value="Pkinase"/>
    <property type="match status" value="1"/>
</dbReference>
<keyword evidence="5" id="KW-0067">ATP-binding</keyword>
<keyword evidence="4" id="KW-0418">Kinase</keyword>
<dbReference type="SUPFAM" id="SSF56112">
    <property type="entry name" value="Protein kinase-like (PK-like)"/>
    <property type="match status" value="1"/>
</dbReference>
<evidence type="ECO:0000313" key="8">
    <source>
        <dbReference type="Proteomes" id="UP000664132"/>
    </source>
</evidence>
<organism evidence="7 8">
    <name type="scientific">Cadophora malorum</name>
    <dbReference type="NCBI Taxonomy" id="108018"/>
    <lineage>
        <taxon>Eukaryota</taxon>
        <taxon>Fungi</taxon>
        <taxon>Dikarya</taxon>
        <taxon>Ascomycota</taxon>
        <taxon>Pezizomycotina</taxon>
        <taxon>Leotiomycetes</taxon>
        <taxon>Helotiales</taxon>
        <taxon>Ploettnerulaceae</taxon>
        <taxon>Cadophora</taxon>
    </lineage>
</organism>
<evidence type="ECO:0000256" key="2">
    <source>
        <dbReference type="ARBA" id="ARBA00022679"/>
    </source>
</evidence>
<evidence type="ECO:0000256" key="3">
    <source>
        <dbReference type="ARBA" id="ARBA00022741"/>
    </source>
</evidence>
<dbReference type="PROSITE" id="PS50011">
    <property type="entry name" value="PROTEIN_KINASE_DOM"/>
    <property type="match status" value="1"/>
</dbReference>
<evidence type="ECO:0000259" key="6">
    <source>
        <dbReference type="PROSITE" id="PS50011"/>
    </source>
</evidence>
<protein>
    <recommendedName>
        <fullName evidence="6">Protein kinase domain-containing protein</fullName>
    </recommendedName>
</protein>
<dbReference type="OrthoDB" id="4062651at2759"/>
<name>A0A8H7TF35_9HELO</name>
<keyword evidence="8" id="KW-1185">Reference proteome</keyword>